<feature type="transmembrane region" description="Helical" evidence="7">
    <location>
        <begin position="327"/>
        <end position="355"/>
    </location>
</feature>
<organism evidence="10 11">
    <name type="scientific">Yaniella flava</name>
    <dbReference type="NCBI Taxonomy" id="287930"/>
    <lineage>
        <taxon>Bacteria</taxon>
        <taxon>Bacillati</taxon>
        <taxon>Actinomycetota</taxon>
        <taxon>Actinomycetes</taxon>
        <taxon>Micrococcales</taxon>
        <taxon>Micrococcaceae</taxon>
        <taxon>Yaniella</taxon>
    </lineage>
</organism>
<keyword evidence="2" id="KW-1003">Cell membrane</keyword>
<proteinExistence type="inferred from homology"/>
<dbReference type="PANTHER" id="PTHR30572:SF4">
    <property type="entry name" value="ABC TRANSPORTER PERMEASE YTRF"/>
    <property type="match status" value="1"/>
</dbReference>
<evidence type="ECO:0000259" key="8">
    <source>
        <dbReference type="Pfam" id="PF02687"/>
    </source>
</evidence>
<accession>A0ABP5FI57</accession>
<feature type="domain" description="MacB-like periplasmic core" evidence="9">
    <location>
        <begin position="20"/>
        <end position="240"/>
    </location>
</feature>
<feature type="transmembrane region" description="Helical" evidence="7">
    <location>
        <begin position="763"/>
        <end position="790"/>
    </location>
</feature>
<feature type="transmembrane region" description="Helical" evidence="7">
    <location>
        <begin position="367"/>
        <end position="386"/>
    </location>
</feature>
<feature type="transmembrane region" description="Helical" evidence="7">
    <location>
        <begin position="16"/>
        <end position="36"/>
    </location>
</feature>
<feature type="transmembrane region" description="Helical" evidence="7">
    <location>
        <begin position="492"/>
        <end position="510"/>
    </location>
</feature>
<feature type="transmembrane region" description="Helical" evidence="7">
    <location>
        <begin position="810"/>
        <end position="830"/>
    </location>
</feature>
<dbReference type="Proteomes" id="UP001501461">
    <property type="component" value="Unassembled WGS sequence"/>
</dbReference>
<evidence type="ECO:0000259" key="9">
    <source>
        <dbReference type="Pfam" id="PF12704"/>
    </source>
</evidence>
<evidence type="ECO:0000256" key="2">
    <source>
        <dbReference type="ARBA" id="ARBA00022475"/>
    </source>
</evidence>
<name>A0ABP5FI57_9MICC</name>
<evidence type="ECO:0000256" key="6">
    <source>
        <dbReference type="ARBA" id="ARBA00038076"/>
    </source>
</evidence>
<dbReference type="InterPro" id="IPR050250">
    <property type="entry name" value="Macrolide_Exporter_MacB"/>
</dbReference>
<dbReference type="RefSeq" id="WP_343955871.1">
    <property type="nucleotide sequence ID" value="NZ_BAAAMN010000007.1"/>
</dbReference>
<feature type="transmembrane region" description="Helical" evidence="7">
    <location>
        <begin position="270"/>
        <end position="299"/>
    </location>
</feature>
<reference evidence="11" key="1">
    <citation type="journal article" date="2019" name="Int. J. Syst. Evol. Microbiol.">
        <title>The Global Catalogue of Microorganisms (GCM) 10K type strain sequencing project: providing services to taxonomists for standard genome sequencing and annotation.</title>
        <authorList>
            <consortium name="The Broad Institute Genomics Platform"/>
            <consortium name="The Broad Institute Genome Sequencing Center for Infectious Disease"/>
            <person name="Wu L."/>
            <person name="Ma J."/>
        </authorList>
    </citation>
    <scope>NUCLEOTIDE SEQUENCE [LARGE SCALE GENOMIC DNA]</scope>
    <source>
        <strain evidence="11">JCM 13595</strain>
    </source>
</reference>
<evidence type="ECO:0000256" key="3">
    <source>
        <dbReference type="ARBA" id="ARBA00022692"/>
    </source>
</evidence>
<dbReference type="InterPro" id="IPR025857">
    <property type="entry name" value="MacB_PCD"/>
</dbReference>
<comment type="subcellular location">
    <subcellularLocation>
        <location evidence="1">Cell membrane</location>
        <topology evidence="1">Multi-pass membrane protein</topology>
    </subcellularLocation>
</comment>
<comment type="similarity">
    <text evidence="6">Belongs to the ABC-4 integral membrane protein family.</text>
</comment>
<keyword evidence="4 7" id="KW-1133">Transmembrane helix</keyword>
<evidence type="ECO:0000256" key="4">
    <source>
        <dbReference type="ARBA" id="ARBA00022989"/>
    </source>
</evidence>
<dbReference type="EMBL" id="BAAAMN010000007">
    <property type="protein sequence ID" value="GAA2027025.1"/>
    <property type="molecule type" value="Genomic_DNA"/>
</dbReference>
<evidence type="ECO:0000313" key="10">
    <source>
        <dbReference type="EMBL" id="GAA2027025.1"/>
    </source>
</evidence>
<evidence type="ECO:0000256" key="7">
    <source>
        <dbReference type="SAM" id="Phobius"/>
    </source>
</evidence>
<dbReference type="InterPro" id="IPR003838">
    <property type="entry name" value="ABC3_permease_C"/>
</dbReference>
<keyword evidence="5 7" id="KW-0472">Membrane</keyword>
<feature type="transmembrane region" description="Helical" evidence="7">
    <location>
        <begin position="713"/>
        <end position="742"/>
    </location>
</feature>
<feature type="transmembrane region" description="Helical" evidence="7">
    <location>
        <begin position="415"/>
        <end position="434"/>
    </location>
</feature>
<keyword evidence="11" id="KW-1185">Reference proteome</keyword>
<evidence type="ECO:0000256" key="1">
    <source>
        <dbReference type="ARBA" id="ARBA00004651"/>
    </source>
</evidence>
<feature type="transmembrane region" description="Helical" evidence="7">
    <location>
        <begin position="440"/>
        <end position="471"/>
    </location>
</feature>
<keyword evidence="3 7" id="KW-0812">Transmembrane</keyword>
<dbReference type="PANTHER" id="PTHR30572">
    <property type="entry name" value="MEMBRANE COMPONENT OF TRANSPORTER-RELATED"/>
    <property type="match status" value="1"/>
</dbReference>
<gene>
    <name evidence="10" type="ORF">GCM10009720_03410</name>
</gene>
<evidence type="ECO:0000256" key="5">
    <source>
        <dbReference type="ARBA" id="ARBA00023136"/>
    </source>
</evidence>
<feature type="domain" description="ABC3 transporter permease C-terminal" evidence="8">
    <location>
        <begin position="721"/>
        <end position="840"/>
    </location>
</feature>
<protein>
    <submittedName>
        <fullName evidence="10">FtsX-like permease family protein</fullName>
    </submittedName>
</protein>
<feature type="domain" description="ABC3 transporter permease C-terminal" evidence="8">
    <location>
        <begin position="278"/>
        <end position="394"/>
    </location>
</feature>
<dbReference type="Pfam" id="PF12704">
    <property type="entry name" value="MacB_PCD"/>
    <property type="match status" value="1"/>
</dbReference>
<comment type="caution">
    <text evidence="10">The sequence shown here is derived from an EMBL/GenBank/DDBJ whole genome shotgun (WGS) entry which is preliminary data.</text>
</comment>
<sequence length="847" mass="89305">MWKLAISQLRLHPRRYVAVLVAIVLGTMFLAGSLLVTSSANETTKQMLGSTYANADLLIKADNEVLSDPESQFYDVAGTLEDSGTLEDVEGVEEVYPLINNATAMVLPEGSEQQGTFDADSDFVYTTNLPQDTSLVSAPLTSGELPNADDEITLDTDAAERHEMSVGDTVTIRDIADESEHEFTLSGIMDKSMDPTVVGAMMAYMTPDALTEFTAEMPTYTTALLRVDGDIDQVMIEVQNALDAAGIPATVNTPDVQISEELVDTLGFDAIGVVLGGFSAIALLVMMLVINNTFSVLVAQRTRQYALQRVLGATRGQIRKGVLAETLLVGLIGSIIGIGLAVGLMFGLIALAQQWMAGATFGIEPNILWVLLAGVVITVLAAWMPASQAMRVSPLEAMRPVPAATLGSKAGALRLALGALMLIVGTTALIWFAFEGLIGAAILAGAISFIGVLTVGVLFVPGAVYGLGWLTRITGVPGKMAQLNSVRNRSRTAATATALIVGTTLVAMIITGGRTAQENTDEMLATKYPVDVYAQLTDMDPTDSGEIDSTVEQLADTTGVADAEPLYPVGSIDEPWSNTGEVMTANPMQLADISADISEAEAQALQDPGTVLVPEQHEAETLTVTTDNGEVELDTVQSDLPSVTPIVSPSTAEQLTIDTAGTVVVWLKVENEDISQADLQELITNMIADVELSPNDVSSPLIMRAMYQQAIDAVMLTVVGLLGISVLIAFVGVANTLALSALERTRENSMMRALGLTKRGLRAMLTWEAVLISAIGAILGSLLGMFYGWAGSNAIFAQISPGGIDVSWPWLEVAGLVLVAILAGLIASVAPSRRAAKMSPVEGLAAE</sequence>
<dbReference type="Pfam" id="PF02687">
    <property type="entry name" value="FtsX"/>
    <property type="match status" value="2"/>
</dbReference>
<evidence type="ECO:0000313" key="11">
    <source>
        <dbReference type="Proteomes" id="UP001501461"/>
    </source>
</evidence>